<dbReference type="eggNOG" id="COG1835">
    <property type="taxonomic scope" value="Bacteria"/>
</dbReference>
<sequence>MRDRKLDKACAISALAVMPFVMLLFIAESVVKDKFAPKTLIGADGLLQMKKYCVTLIEYHAAGAVFIFILTMLAAWLFRKLSGSKNNSRRKSIIAAVLLAVGWLLLFPIYTGCDVQAESAGCKGVPIFRVADLLTKLNADIDSEEVEIGYTGKPMFANYSYRYSRNQWPENEYAFVTLSKKTIGQISHEDMKKLNNGIYRYADHEFKVYSNSRIIANIDGVGNVDDISQEVITLEFDPETRMIYRDLICDDESELPMMYYIFRKNGRFVAECPANNDTDCYVSGAYNSNLEIWIEARDLVRDKTVRVSNVITCEHTEHIEE</sequence>
<dbReference type="EMBL" id="CP002403">
    <property type="protein sequence ID" value="ADU21849.1"/>
    <property type="molecule type" value="Genomic_DNA"/>
</dbReference>
<reference evidence="2 3" key="1">
    <citation type="journal article" date="2011" name="J. Bacteriol.">
        <title>Complete genome of the cellulolytic ruminal bacterium Ruminococcus albus 7.</title>
        <authorList>
            <person name="Suen G."/>
            <person name="Stevenson D.M."/>
            <person name="Bruce D.C."/>
            <person name="Chertkov O."/>
            <person name="Copeland A."/>
            <person name="Cheng J.F."/>
            <person name="Detter C."/>
            <person name="Detter J.C."/>
            <person name="Goodwin L.A."/>
            <person name="Han C.S."/>
            <person name="Hauser L.J."/>
            <person name="Ivanova N.N."/>
            <person name="Kyrpides N.C."/>
            <person name="Land M.L."/>
            <person name="Lapidus A."/>
            <person name="Lucas S."/>
            <person name="Ovchinnikova G."/>
            <person name="Pitluck S."/>
            <person name="Tapia R."/>
            <person name="Woyke T."/>
            <person name="Boyum J."/>
            <person name="Mead D."/>
            <person name="Weimer P.J."/>
        </authorList>
    </citation>
    <scope>NUCLEOTIDE SEQUENCE [LARGE SCALE GENOMIC DNA]</scope>
    <source>
        <strain evidence="3">ATCC 27210 / DSM 20455 / JCM 14654 / NCDO 2250 / 7</strain>
    </source>
</reference>
<keyword evidence="1" id="KW-0812">Transmembrane</keyword>
<evidence type="ECO:0000256" key="1">
    <source>
        <dbReference type="SAM" id="Phobius"/>
    </source>
</evidence>
<feature type="transmembrane region" description="Helical" evidence="1">
    <location>
        <begin position="90"/>
        <end position="110"/>
    </location>
</feature>
<dbReference type="Proteomes" id="UP000006919">
    <property type="component" value="Chromosome"/>
</dbReference>
<evidence type="ECO:0000313" key="3">
    <source>
        <dbReference type="Proteomes" id="UP000006919"/>
    </source>
</evidence>
<keyword evidence="1" id="KW-1133">Transmembrane helix</keyword>
<dbReference type="HOGENOM" id="CLU_865693_0_0_9"/>
<evidence type="ECO:0000313" key="2">
    <source>
        <dbReference type="EMBL" id="ADU21849.1"/>
    </source>
</evidence>
<dbReference type="KEGG" id="ral:Rumal_1334"/>
<proteinExistence type="predicted"/>
<accession>E6UET0</accession>
<name>E6UET0_RUMA7</name>
<feature type="transmembrane region" description="Helical" evidence="1">
    <location>
        <begin position="59"/>
        <end position="78"/>
    </location>
</feature>
<protein>
    <submittedName>
        <fullName evidence="2">Uncharacterized protein</fullName>
    </submittedName>
</protein>
<feature type="transmembrane region" description="Helical" evidence="1">
    <location>
        <begin position="9"/>
        <end position="27"/>
    </location>
</feature>
<dbReference type="RefSeq" id="WP_013498019.1">
    <property type="nucleotide sequence ID" value="NC_014833.1"/>
</dbReference>
<keyword evidence="1" id="KW-0472">Membrane</keyword>
<dbReference type="AlphaFoldDB" id="E6UET0"/>
<gene>
    <name evidence="2" type="ordered locus">Rumal_1334</name>
</gene>
<organism evidence="2 3">
    <name type="scientific">Ruminococcus albus (strain ATCC 27210 / DSM 20455 / JCM 14654 / NCDO 2250 / 7)</name>
    <dbReference type="NCBI Taxonomy" id="697329"/>
    <lineage>
        <taxon>Bacteria</taxon>
        <taxon>Bacillati</taxon>
        <taxon>Bacillota</taxon>
        <taxon>Clostridia</taxon>
        <taxon>Eubacteriales</taxon>
        <taxon>Oscillospiraceae</taxon>
        <taxon>Ruminococcus</taxon>
    </lineage>
</organism>
<dbReference type="STRING" id="697329.Rumal_1334"/>